<dbReference type="GO" id="GO:0015671">
    <property type="term" value="P:oxygen transport"/>
    <property type="evidence" value="ECO:0007669"/>
    <property type="project" value="InterPro"/>
</dbReference>
<sequence>MTPHVAEDLNDVTLFERLGGPAGIRRIVDGAVAAHMENALICHRFAPYADQPERVEEIKAHTCDFFAAGSGGPDAYDGRSMRDAHRGMDIDAAEYDAAAGDILRTMDALRYDVETCAAVGEILQSLKPEITHA</sequence>
<feature type="binding site" description="distal binding residue" evidence="6">
    <location>
        <position position="61"/>
    </location>
    <ligand>
        <name>heme</name>
        <dbReference type="ChEBI" id="CHEBI:30413"/>
    </ligand>
    <ligandPart>
        <name>Fe</name>
        <dbReference type="ChEBI" id="CHEBI:18248"/>
    </ligandPart>
</feature>
<dbReference type="EMBL" id="LAXJ01000006">
    <property type="protein sequence ID" value="KRS13297.1"/>
    <property type="molecule type" value="Genomic_DNA"/>
</dbReference>
<name>A0A0T5NWS2_9RHOB</name>
<accession>A0A0T5NWS2</accession>
<keyword evidence="2" id="KW-0813">Transport</keyword>
<dbReference type="InterPro" id="IPR009050">
    <property type="entry name" value="Globin-like_sf"/>
</dbReference>
<comment type="caution">
    <text evidence="7">The sequence shown here is derived from an EMBL/GenBank/DDBJ whole genome shotgun (WGS) entry which is preliminary data.</text>
</comment>
<evidence type="ECO:0000256" key="3">
    <source>
        <dbReference type="ARBA" id="ARBA00022617"/>
    </source>
</evidence>
<dbReference type="GO" id="GO:0019825">
    <property type="term" value="F:oxygen binding"/>
    <property type="evidence" value="ECO:0007669"/>
    <property type="project" value="InterPro"/>
</dbReference>
<reference evidence="7 8" key="1">
    <citation type="submission" date="2015-04" db="EMBL/GenBank/DDBJ databases">
        <title>The draft genome sequence of Roseovarius sp.R12b.</title>
        <authorList>
            <person name="Li G."/>
            <person name="Lai Q."/>
            <person name="Shao Z."/>
            <person name="Yan P."/>
        </authorList>
    </citation>
    <scope>NUCLEOTIDE SEQUENCE [LARGE SCALE GENOMIC DNA]</scope>
    <source>
        <strain evidence="7 8">R12B</strain>
    </source>
</reference>
<dbReference type="CDD" id="cd00454">
    <property type="entry name" value="TrHb1_N"/>
    <property type="match status" value="1"/>
</dbReference>
<feature type="binding site" description="distal binding residue" evidence="6">
    <location>
        <position position="85"/>
    </location>
    <ligand>
        <name>heme</name>
        <dbReference type="ChEBI" id="CHEBI:30413"/>
    </ligand>
    <ligandPart>
        <name>Fe</name>
        <dbReference type="ChEBI" id="CHEBI:18248"/>
    </ligandPart>
</feature>
<proteinExistence type="predicted"/>
<evidence type="ECO:0000256" key="2">
    <source>
        <dbReference type="ARBA" id="ARBA00022448"/>
    </source>
</evidence>
<dbReference type="Proteomes" id="UP000051295">
    <property type="component" value="Unassembled WGS sequence"/>
</dbReference>
<dbReference type="Gene3D" id="1.10.490.10">
    <property type="entry name" value="Globins"/>
    <property type="match status" value="1"/>
</dbReference>
<dbReference type="InterPro" id="IPR019795">
    <property type="entry name" value="Globin_bac-like_CS"/>
</dbReference>
<evidence type="ECO:0000256" key="5">
    <source>
        <dbReference type="ARBA" id="ARBA00023004"/>
    </source>
</evidence>
<keyword evidence="4 6" id="KW-0479">Metal-binding</keyword>
<keyword evidence="5 6" id="KW-0408">Iron</keyword>
<evidence type="ECO:0000313" key="7">
    <source>
        <dbReference type="EMBL" id="KRS13297.1"/>
    </source>
</evidence>
<dbReference type="GO" id="GO:0046872">
    <property type="term" value="F:metal ion binding"/>
    <property type="evidence" value="ECO:0007669"/>
    <property type="project" value="UniProtKB-KW"/>
</dbReference>
<protein>
    <recommendedName>
        <fullName evidence="9">Globin</fullName>
    </recommendedName>
</protein>
<keyword evidence="3 6" id="KW-0349">Heme</keyword>
<dbReference type="PATRIC" id="fig|1641875.4.peg.3747"/>
<dbReference type="InterPro" id="IPR012292">
    <property type="entry name" value="Globin/Proto"/>
</dbReference>
<dbReference type="SUPFAM" id="SSF46458">
    <property type="entry name" value="Globin-like"/>
    <property type="match status" value="1"/>
</dbReference>
<evidence type="ECO:0000256" key="4">
    <source>
        <dbReference type="ARBA" id="ARBA00022723"/>
    </source>
</evidence>
<dbReference type="STRING" id="1641875.XM53_06820"/>
<evidence type="ECO:0000256" key="1">
    <source>
        <dbReference type="ARBA" id="ARBA00001971"/>
    </source>
</evidence>
<keyword evidence="8" id="KW-1185">Reference proteome</keyword>
<evidence type="ECO:0000256" key="6">
    <source>
        <dbReference type="PIRSR" id="PIRSR601486-1"/>
    </source>
</evidence>
<gene>
    <name evidence="7" type="ORF">XM53_06820</name>
</gene>
<dbReference type="RefSeq" id="WP_057791643.1">
    <property type="nucleotide sequence ID" value="NZ_LAXJ01000006.1"/>
</dbReference>
<evidence type="ECO:0000313" key="8">
    <source>
        <dbReference type="Proteomes" id="UP000051295"/>
    </source>
</evidence>
<dbReference type="PROSITE" id="PS01213">
    <property type="entry name" value="GLOBIN_FAM_2"/>
    <property type="match status" value="1"/>
</dbReference>
<dbReference type="OrthoDB" id="9795814at2"/>
<dbReference type="AlphaFoldDB" id="A0A0T5NWS2"/>
<dbReference type="GO" id="GO:0020037">
    <property type="term" value="F:heme binding"/>
    <property type="evidence" value="ECO:0007669"/>
    <property type="project" value="InterPro"/>
</dbReference>
<organism evidence="7 8">
    <name type="scientific">Roseovarius atlanticus</name>
    <dbReference type="NCBI Taxonomy" id="1641875"/>
    <lineage>
        <taxon>Bacteria</taxon>
        <taxon>Pseudomonadati</taxon>
        <taxon>Pseudomonadota</taxon>
        <taxon>Alphaproteobacteria</taxon>
        <taxon>Rhodobacterales</taxon>
        <taxon>Roseobacteraceae</taxon>
        <taxon>Roseovarius</taxon>
    </lineage>
</organism>
<comment type="cofactor">
    <cofactor evidence="1">
        <name>heme</name>
        <dbReference type="ChEBI" id="CHEBI:30413"/>
    </cofactor>
</comment>
<dbReference type="InterPro" id="IPR001486">
    <property type="entry name" value="Hemoglobin_trunc"/>
</dbReference>
<dbReference type="Pfam" id="PF01152">
    <property type="entry name" value="Bac_globin"/>
    <property type="match status" value="1"/>
</dbReference>
<evidence type="ECO:0008006" key="9">
    <source>
        <dbReference type="Google" id="ProtNLM"/>
    </source>
</evidence>